<keyword evidence="2" id="KW-1185">Reference proteome</keyword>
<dbReference type="InParanoid" id="A0A067P8I2"/>
<reference evidence="2" key="1">
    <citation type="journal article" date="2014" name="Proc. Natl. Acad. Sci. U.S.A.">
        <title>Extensive sampling of basidiomycete genomes demonstrates inadequacy of the white-rot/brown-rot paradigm for wood decay fungi.</title>
        <authorList>
            <person name="Riley R."/>
            <person name="Salamov A.A."/>
            <person name="Brown D.W."/>
            <person name="Nagy L.G."/>
            <person name="Floudas D."/>
            <person name="Held B.W."/>
            <person name="Levasseur A."/>
            <person name="Lombard V."/>
            <person name="Morin E."/>
            <person name="Otillar R."/>
            <person name="Lindquist E.A."/>
            <person name="Sun H."/>
            <person name="LaButti K.M."/>
            <person name="Schmutz J."/>
            <person name="Jabbour D."/>
            <person name="Luo H."/>
            <person name="Baker S.E."/>
            <person name="Pisabarro A.G."/>
            <person name="Walton J.D."/>
            <person name="Blanchette R.A."/>
            <person name="Henrissat B."/>
            <person name="Martin F."/>
            <person name="Cullen D."/>
            <person name="Hibbett D.S."/>
            <person name="Grigoriev I.V."/>
        </authorList>
    </citation>
    <scope>NUCLEOTIDE SEQUENCE [LARGE SCALE GENOMIC DNA]</scope>
    <source>
        <strain evidence="2">MUCL 33604</strain>
    </source>
</reference>
<evidence type="ECO:0008006" key="3">
    <source>
        <dbReference type="Google" id="ProtNLM"/>
    </source>
</evidence>
<protein>
    <recommendedName>
        <fullName evidence="3">F-box domain-containing protein</fullName>
    </recommendedName>
</protein>
<dbReference type="EMBL" id="KL197750">
    <property type="protein sequence ID" value="KDQ51218.1"/>
    <property type="molecule type" value="Genomic_DNA"/>
</dbReference>
<organism evidence="1 2">
    <name type="scientific">Jaapia argillacea MUCL 33604</name>
    <dbReference type="NCBI Taxonomy" id="933084"/>
    <lineage>
        <taxon>Eukaryota</taxon>
        <taxon>Fungi</taxon>
        <taxon>Dikarya</taxon>
        <taxon>Basidiomycota</taxon>
        <taxon>Agaricomycotina</taxon>
        <taxon>Agaricomycetes</taxon>
        <taxon>Agaricomycetidae</taxon>
        <taxon>Jaapiales</taxon>
        <taxon>Jaapiaceae</taxon>
        <taxon>Jaapia</taxon>
    </lineage>
</organism>
<gene>
    <name evidence="1" type="ORF">JAAARDRAFT_41279</name>
</gene>
<dbReference type="Gene3D" id="3.80.10.10">
    <property type="entry name" value="Ribonuclease Inhibitor"/>
    <property type="match status" value="1"/>
</dbReference>
<dbReference type="AlphaFoldDB" id="A0A067P8I2"/>
<proteinExistence type="predicted"/>
<evidence type="ECO:0000313" key="2">
    <source>
        <dbReference type="Proteomes" id="UP000027265"/>
    </source>
</evidence>
<accession>A0A067P8I2</accession>
<dbReference type="InterPro" id="IPR032675">
    <property type="entry name" value="LRR_dom_sf"/>
</dbReference>
<evidence type="ECO:0000313" key="1">
    <source>
        <dbReference type="EMBL" id="KDQ51218.1"/>
    </source>
</evidence>
<dbReference type="OrthoDB" id="2848819at2759"/>
<name>A0A067P8I2_9AGAM</name>
<sequence>MTFTWGDIPLDVLQCIFEVTATIATVEGSCVNDPGNPHPGPTNTALALSMVDSGTRKISYPWVFEQASFCDSSTWVEFDERMKVTLKNPALCRAIRSFKIHRWFSEPDANRPTSMTYSLLPTLLSSLPRLHTLTFRIQDSFVPSFRSSFSAHGPLLTVSTLYISLGCTFLISHCPNIQDFECDELYQDEEVRVETWAEELGHCAGMRVLRPHLPIGSGMLRALLKHVPQLEEIYFNMGVIAWRAEPEDKENTEGIMKFLPSIASFTSLRILDLPTPSCLDIGFHPPRCGNAYFNNPGLVKRIARERGEAADRVAGAVEVMCPSVRELWVGSACYKKDGRGHMREVESKKDED</sequence>
<dbReference type="HOGENOM" id="CLU_065722_0_0_1"/>
<dbReference type="Proteomes" id="UP000027265">
    <property type="component" value="Unassembled WGS sequence"/>
</dbReference>